<dbReference type="OrthoDB" id="9806081at2"/>
<dbReference type="Proteomes" id="UP000239724">
    <property type="component" value="Unassembled WGS sequence"/>
</dbReference>
<dbReference type="SUPFAM" id="SSF48208">
    <property type="entry name" value="Six-hairpin glycosidases"/>
    <property type="match status" value="1"/>
</dbReference>
<accession>A0A2S6NLG5</accession>
<keyword evidence="2 7" id="KW-0378">Hydrolase</keyword>
<dbReference type="PANTHER" id="PTHR31616">
    <property type="entry name" value="TREHALASE"/>
    <property type="match status" value="1"/>
</dbReference>
<dbReference type="RefSeq" id="WP_104517887.1">
    <property type="nucleotide sequence ID" value="NZ_NHRY01000062.1"/>
</dbReference>
<keyword evidence="8" id="KW-1185">Reference proteome</keyword>
<comment type="caution">
    <text evidence="7">The sequence shown here is derived from an EMBL/GenBank/DDBJ whole genome shotgun (WGS) entry which is preliminary data.</text>
</comment>
<dbReference type="GO" id="GO:0030246">
    <property type="term" value="F:carbohydrate binding"/>
    <property type="evidence" value="ECO:0007669"/>
    <property type="project" value="InterPro"/>
</dbReference>
<gene>
    <name evidence="7" type="ORF">CCS01_05725</name>
</gene>
<dbReference type="Pfam" id="PF09137">
    <property type="entry name" value="Glucodextran_N"/>
    <property type="match status" value="1"/>
</dbReference>
<dbReference type="GO" id="GO:0005975">
    <property type="term" value="P:carbohydrate metabolic process"/>
    <property type="evidence" value="ECO:0007669"/>
    <property type="project" value="InterPro"/>
</dbReference>
<feature type="region of interest" description="Disordered" evidence="4">
    <location>
        <begin position="1"/>
        <end position="22"/>
    </location>
</feature>
<dbReference type="SUPFAM" id="SSF74650">
    <property type="entry name" value="Galactose mutarotase-like"/>
    <property type="match status" value="1"/>
</dbReference>
<keyword evidence="3" id="KW-0326">Glycosidase</keyword>
<feature type="domain" description="GH15-like" evidence="5">
    <location>
        <begin position="296"/>
        <end position="668"/>
    </location>
</feature>
<dbReference type="InterPro" id="IPR015220">
    <property type="entry name" value="Glucodextranase_N"/>
</dbReference>
<dbReference type="Pfam" id="PF00723">
    <property type="entry name" value="Glyco_hydro_15"/>
    <property type="match status" value="1"/>
</dbReference>
<reference evidence="7 8" key="1">
    <citation type="journal article" date="2018" name="Arch. Microbiol.">
        <title>New insights into the metabolic potential of the phototrophic purple bacterium Rhodopila globiformis DSM 161(T) from its draft genome sequence and evidence for a vanadium-dependent nitrogenase.</title>
        <authorList>
            <person name="Imhoff J.F."/>
            <person name="Rahn T."/>
            <person name="Kunzel S."/>
            <person name="Neulinger S.C."/>
        </authorList>
    </citation>
    <scope>NUCLEOTIDE SEQUENCE [LARGE SCALE GENOMIC DNA]</scope>
    <source>
        <strain evidence="7 8">DSM 161</strain>
    </source>
</reference>
<feature type="domain" description="Glucodextranase N-terminal" evidence="6">
    <location>
        <begin position="10"/>
        <end position="267"/>
    </location>
</feature>
<evidence type="ECO:0000256" key="1">
    <source>
        <dbReference type="ARBA" id="ARBA00006188"/>
    </source>
</evidence>
<dbReference type="InterPro" id="IPR011613">
    <property type="entry name" value="GH15-like"/>
</dbReference>
<evidence type="ECO:0000313" key="8">
    <source>
        <dbReference type="Proteomes" id="UP000239724"/>
    </source>
</evidence>
<dbReference type="InterPro" id="IPR011013">
    <property type="entry name" value="Gal_mutarotase_sf_dom"/>
</dbReference>
<dbReference type="InterPro" id="IPR046966">
    <property type="entry name" value="Glucoamylase_active_site"/>
</dbReference>
<dbReference type="AlphaFoldDB" id="A0A2S6NLG5"/>
<name>A0A2S6NLG5_RHOGL</name>
<comment type="similarity">
    <text evidence="1">Belongs to the glycosyl hydrolase 15 family.</text>
</comment>
<evidence type="ECO:0000256" key="2">
    <source>
        <dbReference type="ARBA" id="ARBA00022801"/>
    </source>
</evidence>
<sequence>MDDAATPADAPGQPGLSPAWTSSAKDAVGGSLGAPRLWFTIGHGIVNEVYYPRIDIPQIRDLGFIIADGKGFWSEVKRVADYNMRFLAPGVPAYEITHRHDHYSFRLRVSPDPRREVLAIEFHLDAAEEFRAYVLLAPHLGATGHGNRAAVETHAGRRVLVAAQGPFALALAVVDQAQRDALGAASAGYVGDSDGWHDFQRNGALTWAYDRAGPGNVALIGELPRAGALGLGFGSSATSAATLAVASLLQPVENILRQQIAEWEGWHALRSERYAPPIDLPAPVAEEFLVSTAVLRTHLDKTYPGAMVASLSIPWGDTGDERGGYHLVWPRDLVSCAGALLAFGAEAETRDTLRYLIATQHADGHWNQNQWLGGKAFWTGQQLDETAFPVLLAATLAERSALGGIRVEQMMHRALGFIAATGPVTGQERWEENSGISPYTLAVLIAALVEGSAFLPEKPRAWALDLADFWNSSIEAWCSVRGTDLAARLGVNGYYVRIAPPDVLQRGAAAMDGPIPIRNHSEQADVPAKELVAVDFLQLVRFGLRQPDDPLILDSITVADSLLRMETPYGPVWKRYTADGYGEHDDGAPYDGTGRGRPWPLLAGERGHYEVAAGRDPLPFLLAMCGMASPLGLLPEQVWDGPEIPARDLKFGRPTGSARPLAWAHAEFAKLVISRQLGAPCDRPGAVWRRYQGQRPRARRSFWSPHAPIGDMPQGTSLVVMLPKPARVRWRSGDGPETEATTEDTGLGLHAAGLETTELPAGSAIDFAWRWCDNPDAAQDGGRVIVGGTATGG</sequence>
<evidence type="ECO:0000259" key="6">
    <source>
        <dbReference type="Pfam" id="PF09137"/>
    </source>
</evidence>
<dbReference type="InterPro" id="IPR008928">
    <property type="entry name" value="6-hairpin_glycosidase_sf"/>
</dbReference>
<dbReference type="Gene3D" id="2.70.98.10">
    <property type="match status" value="1"/>
</dbReference>
<dbReference type="InterPro" id="IPR012341">
    <property type="entry name" value="6hp_glycosidase-like_sf"/>
</dbReference>
<evidence type="ECO:0000313" key="7">
    <source>
        <dbReference type="EMBL" id="PPQ36097.1"/>
    </source>
</evidence>
<organism evidence="7 8">
    <name type="scientific">Rhodopila globiformis</name>
    <name type="common">Rhodopseudomonas globiformis</name>
    <dbReference type="NCBI Taxonomy" id="1071"/>
    <lineage>
        <taxon>Bacteria</taxon>
        <taxon>Pseudomonadati</taxon>
        <taxon>Pseudomonadota</taxon>
        <taxon>Alphaproteobacteria</taxon>
        <taxon>Acetobacterales</taxon>
        <taxon>Acetobacteraceae</taxon>
        <taxon>Rhodopila</taxon>
    </lineage>
</organism>
<proteinExistence type="inferred from homology"/>
<dbReference type="Gene3D" id="1.50.10.10">
    <property type="match status" value="1"/>
</dbReference>
<evidence type="ECO:0000256" key="4">
    <source>
        <dbReference type="SAM" id="MobiDB-lite"/>
    </source>
</evidence>
<evidence type="ECO:0000256" key="3">
    <source>
        <dbReference type="ARBA" id="ARBA00023295"/>
    </source>
</evidence>
<dbReference type="InterPro" id="IPR014718">
    <property type="entry name" value="GH-type_carb-bd"/>
</dbReference>
<dbReference type="EMBL" id="NHRY01000062">
    <property type="protein sequence ID" value="PPQ36097.1"/>
    <property type="molecule type" value="Genomic_DNA"/>
</dbReference>
<dbReference type="GO" id="GO:0016757">
    <property type="term" value="F:glycosyltransferase activity"/>
    <property type="evidence" value="ECO:0007669"/>
    <property type="project" value="UniProtKB-ARBA"/>
</dbReference>
<protein>
    <submittedName>
        <fullName evidence="7">Glycosyl hydrolase</fullName>
    </submittedName>
</protein>
<dbReference type="PANTHER" id="PTHR31616:SF0">
    <property type="entry name" value="GLUCAN 1,4-ALPHA-GLUCOSIDASE"/>
    <property type="match status" value="1"/>
</dbReference>
<dbReference type="GO" id="GO:0004553">
    <property type="term" value="F:hydrolase activity, hydrolyzing O-glycosyl compounds"/>
    <property type="evidence" value="ECO:0007669"/>
    <property type="project" value="UniProtKB-ARBA"/>
</dbReference>
<dbReference type="PROSITE" id="PS00820">
    <property type="entry name" value="GLUCOAMYLASE"/>
    <property type="match status" value="1"/>
</dbReference>
<evidence type="ECO:0000259" key="5">
    <source>
        <dbReference type="Pfam" id="PF00723"/>
    </source>
</evidence>
<dbReference type="CDD" id="cd07430">
    <property type="entry name" value="GH15_N"/>
    <property type="match status" value="1"/>
</dbReference>